<feature type="domain" description="DUF6570" evidence="2">
    <location>
        <begin position="21"/>
        <end position="149"/>
    </location>
</feature>
<reference evidence="3" key="1">
    <citation type="submission" date="2014-11" db="EMBL/GenBank/DDBJ databases">
        <authorList>
            <person name="Otto D Thomas"/>
            <person name="Naeem Raeece"/>
        </authorList>
    </citation>
    <scope>NUCLEOTIDE SEQUENCE</scope>
</reference>
<protein>
    <recommendedName>
        <fullName evidence="2">DUF6570 domain-containing protein</fullName>
    </recommendedName>
</protein>
<sequence>MTEAYGPLLPIPEVWTPDWTTDLGIVDAALIAKVRIVVWIFKVTPAGIEVSRQSALPGHQHICGGMMFFPQDVNAIQAYLEARERILPHRLNTLKGSMRVLYRGKKTDLASQLKHSITAHPQLILQAIRWKCKYDHRYIAEGWTVDEETVKEIEAEILKAQAKDSHWAIDFSLVEINEEDEEDEFAPLPKKQSAKPTHAAAASARAPPSDPPASASSPAEAPPVRVSATFLSEAADSSQPAASPPDEDDESPVIIH</sequence>
<organism evidence="3">
    <name type="scientific">Chromera velia CCMP2878</name>
    <dbReference type="NCBI Taxonomy" id="1169474"/>
    <lineage>
        <taxon>Eukaryota</taxon>
        <taxon>Sar</taxon>
        <taxon>Alveolata</taxon>
        <taxon>Colpodellida</taxon>
        <taxon>Chromeraceae</taxon>
        <taxon>Chromera</taxon>
    </lineage>
</organism>
<dbReference type="VEuPathDB" id="CryptoDB:Cvel_2031"/>
<accession>A0A0G4I9M4</accession>
<dbReference type="EMBL" id="CDMZ01005721">
    <property type="protein sequence ID" value="CEM53727.1"/>
    <property type="molecule type" value="Genomic_DNA"/>
</dbReference>
<feature type="compositionally biased region" description="Low complexity" evidence="1">
    <location>
        <begin position="194"/>
        <end position="223"/>
    </location>
</feature>
<feature type="region of interest" description="Disordered" evidence="1">
    <location>
        <begin position="180"/>
        <end position="256"/>
    </location>
</feature>
<evidence type="ECO:0000256" key="1">
    <source>
        <dbReference type="SAM" id="MobiDB-lite"/>
    </source>
</evidence>
<evidence type="ECO:0000313" key="3">
    <source>
        <dbReference type="EMBL" id="CEM53727.1"/>
    </source>
</evidence>
<dbReference type="AlphaFoldDB" id="A0A0G4I9M4"/>
<gene>
    <name evidence="3" type="ORF">Cvel_2031</name>
</gene>
<dbReference type="InterPro" id="IPR046700">
    <property type="entry name" value="DUF6570"/>
</dbReference>
<feature type="compositionally biased region" description="Acidic residues" evidence="1">
    <location>
        <begin position="245"/>
        <end position="256"/>
    </location>
</feature>
<proteinExistence type="predicted"/>
<name>A0A0G4I9M4_9ALVE</name>
<evidence type="ECO:0000259" key="2">
    <source>
        <dbReference type="Pfam" id="PF20209"/>
    </source>
</evidence>
<feature type="compositionally biased region" description="Low complexity" evidence="1">
    <location>
        <begin position="232"/>
        <end position="241"/>
    </location>
</feature>
<dbReference type="Pfam" id="PF20209">
    <property type="entry name" value="DUF6570"/>
    <property type="match status" value="1"/>
</dbReference>